<dbReference type="GO" id="GO:0004672">
    <property type="term" value="F:protein kinase activity"/>
    <property type="evidence" value="ECO:0007669"/>
    <property type="project" value="InterPro"/>
</dbReference>
<keyword evidence="1" id="KW-0547">Nucleotide-binding</keyword>
<sequence length="915" mass="98811">MDDKQADRKGDGQTDDEIDRWKDRQTDRQAYDETEGDVGIRKGVKMAMVREGIATRGKSLERVITACRMPLLVVSFMTIVMLSLAVGDIRADSPFINWKNLFANTRFQITSNTNESYVVRGIAAGADRYFLSMCKYNLSRSDGTFRKVNFQPDPQSPASWCKVIIYSRSRSDFTSDEIGNVSQTGSSASNTLKNPTSLALSSDESTLFVLDNAADTLYVADLAPSAIAVKPLLWFRGLASQVSVVYNVGTTPPGTSAPPQQQQILSKFSQMAYDRIGKIFYIKVNDYILIFPERGADGMPPANDSVTPNKWALQTSDMVGLALTPDGQYLFVSDVMSQKLFRCDTSRSTDPNYMCVDSLPDMSMPFLGRYMSLAVTSQGGCDLFASATGDGPDVWVYHLKFAKGPGIAPSDQPKPTAKSFGFPAILALAPNDTELLVADFSQEGFSTVYSLVINQSDVNCAPAGTIAPPPPEQDKNTKNAEPGITPGGGVSTMGEDRKREGTNVGLIVGLVVGGISVGLLVIAVWHRTCGVGRPNRKHRALVATGDSEGFTSSAFGGQTASEYGWTAHTTMDSVSVDSKKAKGAASSGSERRSIPGLTHYAYETLRDATGDFTPDNKIGTPGAFGQVYKGVLDGGKEVAIKVMKGHLTAGKYQQFQAEVALQGDLNHVHVCKLLGFCEAPKGAGQELLLVYPYIKSGSLYDNLHAKEDVKAAVSLDVQARITIALHVAKGLRYLHEEADRPVYHRDVKSHNILLDMPAGPQSLCAKLADFGIAKMGETLFQPDRKGEVETTHLCGTQGYMAPEYVNAGIVGPKNDVHAFGVVLLELITGKKAVIEQPERQSLVSFVKPLLNQPSVLLRVIDSRLHIASTEGVKFQALHRVALIAANCTNPSPDERPSMGNIVNELEVISASLSSS</sequence>
<feature type="region of interest" description="Disordered" evidence="3">
    <location>
        <begin position="1"/>
        <end position="35"/>
    </location>
</feature>
<dbReference type="PROSITE" id="PS00108">
    <property type="entry name" value="PROTEIN_KINASE_ST"/>
    <property type="match status" value="1"/>
</dbReference>
<evidence type="ECO:0000256" key="3">
    <source>
        <dbReference type="SAM" id="MobiDB-lite"/>
    </source>
</evidence>
<dbReference type="SMART" id="SM00220">
    <property type="entry name" value="S_TKc"/>
    <property type="match status" value="1"/>
</dbReference>
<dbReference type="Gene3D" id="1.10.510.10">
    <property type="entry name" value="Transferase(Phosphotransferase) domain 1"/>
    <property type="match status" value="1"/>
</dbReference>
<dbReference type="STRING" id="69332.A0A388LTC4"/>
<evidence type="ECO:0000256" key="2">
    <source>
        <dbReference type="ARBA" id="ARBA00022840"/>
    </source>
</evidence>
<accession>A0A388LTC4</accession>
<feature type="compositionally biased region" description="Basic and acidic residues" evidence="3">
    <location>
        <begin position="19"/>
        <end position="31"/>
    </location>
</feature>
<keyword evidence="4" id="KW-0812">Transmembrane</keyword>
<dbReference type="OrthoDB" id="5966500at2759"/>
<reference evidence="6 7" key="1">
    <citation type="journal article" date="2018" name="Cell">
        <title>The Chara Genome: Secondary Complexity and Implications for Plant Terrestrialization.</title>
        <authorList>
            <person name="Nishiyama T."/>
            <person name="Sakayama H."/>
            <person name="Vries J.D."/>
            <person name="Buschmann H."/>
            <person name="Saint-Marcoux D."/>
            <person name="Ullrich K.K."/>
            <person name="Haas F.B."/>
            <person name="Vanderstraeten L."/>
            <person name="Becker D."/>
            <person name="Lang D."/>
            <person name="Vosolsobe S."/>
            <person name="Rombauts S."/>
            <person name="Wilhelmsson P.K.I."/>
            <person name="Janitza P."/>
            <person name="Kern R."/>
            <person name="Heyl A."/>
            <person name="Rumpler F."/>
            <person name="Villalobos L.I.A.C."/>
            <person name="Clay J.M."/>
            <person name="Skokan R."/>
            <person name="Toyoda A."/>
            <person name="Suzuki Y."/>
            <person name="Kagoshima H."/>
            <person name="Schijlen E."/>
            <person name="Tajeshwar N."/>
            <person name="Catarino B."/>
            <person name="Hetherington A.J."/>
            <person name="Saltykova A."/>
            <person name="Bonnot C."/>
            <person name="Breuninger H."/>
            <person name="Symeonidi A."/>
            <person name="Radhakrishnan G.V."/>
            <person name="Van Nieuwerburgh F."/>
            <person name="Deforce D."/>
            <person name="Chang C."/>
            <person name="Karol K.G."/>
            <person name="Hedrich R."/>
            <person name="Ulvskov P."/>
            <person name="Glockner G."/>
            <person name="Delwiche C.F."/>
            <person name="Petrasek J."/>
            <person name="Van de Peer Y."/>
            <person name="Friml J."/>
            <person name="Beilby M."/>
            <person name="Dolan L."/>
            <person name="Kohara Y."/>
            <person name="Sugano S."/>
            <person name="Fujiyama A."/>
            <person name="Delaux P.-M."/>
            <person name="Quint M."/>
            <person name="TheiBen G."/>
            <person name="Hagemann M."/>
            <person name="Harholt J."/>
            <person name="Dunand C."/>
            <person name="Zachgo S."/>
            <person name="Langdale J."/>
            <person name="Maumus F."/>
            <person name="Straeten D.V.D."/>
            <person name="Gould S.B."/>
            <person name="Rensing S.A."/>
        </authorList>
    </citation>
    <scope>NUCLEOTIDE SEQUENCE [LARGE SCALE GENOMIC DNA]</scope>
    <source>
        <strain evidence="6 7">S276</strain>
    </source>
</reference>
<keyword evidence="2" id="KW-0067">ATP-binding</keyword>
<keyword evidence="7" id="KW-1185">Reference proteome</keyword>
<evidence type="ECO:0000313" key="7">
    <source>
        <dbReference type="Proteomes" id="UP000265515"/>
    </source>
</evidence>
<feature type="domain" description="Protein kinase" evidence="5">
    <location>
        <begin position="613"/>
        <end position="908"/>
    </location>
</feature>
<comment type="caution">
    <text evidence="6">The sequence shown here is derived from an EMBL/GenBank/DDBJ whole genome shotgun (WGS) entry which is preliminary data.</text>
</comment>
<dbReference type="PANTHER" id="PTHR47989">
    <property type="entry name" value="OS01G0750732 PROTEIN"/>
    <property type="match status" value="1"/>
</dbReference>
<protein>
    <recommendedName>
        <fullName evidence="5">Protein kinase domain-containing protein</fullName>
    </recommendedName>
</protein>
<keyword evidence="4" id="KW-0472">Membrane</keyword>
<dbReference type="InterPro" id="IPR008271">
    <property type="entry name" value="Ser/Thr_kinase_AS"/>
</dbReference>
<dbReference type="PANTHER" id="PTHR47989:SF47">
    <property type="entry name" value="SERINE_THREONINE-PROTEIN KINASE PBL28-RELATED"/>
    <property type="match status" value="1"/>
</dbReference>
<gene>
    <name evidence="6" type="ORF">CBR_g40159</name>
</gene>
<keyword evidence="4" id="KW-1133">Transmembrane helix</keyword>
<proteinExistence type="predicted"/>
<dbReference type="PROSITE" id="PS50011">
    <property type="entry name" value="PROTEIN_KINASE_DOM"/>
    <property type="match status" value="1"/>
</dbReference>
<name>A0A388LTC4_CHABU</name>
<dbReference type="Gene3D" id="3.30.200.20">
    <property type="entry name" value="Phosphorylase Kinase, domain 1"/>
    <property type="match status" value="1"/>
</dbReference>
<dbReference type="InterPro" id="IPR011009">
    <property type="entry name" value="Kinase-like_dom_sf"/>
</dbReference>
<feature type="region of interest" description="Disordered" evidence="3">
    <location>
        <begin position="467"/>
        <end position="497"/>
    </location>
</feature>
<dbReference type="InterPro" id="IPR000719">
    <property type="entry name" value="Prot_kinase_dom"/>
</dbReference>
<dbReference type="SUPFAM" id="SSF56112">
    <property type="entry name" value="Protein kinase-like (PK-like)"/>
    <property type="match status" value="1"/>
</dbReference>
<evidence type="ECO:0000313" key="6">
    <source>
        <dbReference type="EMBL" id="GBG85521.1"/>
    </source>
</evidence>
<dbReference type="Pfam" id="PF00069">
    <property type="entry name" value="Pkinase"/>
    <property type="match status" value="1"/>
</dbReference>
<evidence type="ECO:0000256" key="1">
    <source>
        <dbReference type="ARBA" id="ARBA00022741"/>
    </source>
</evidence>
<dbReference type="Proteomes" id="UP000265515">
    <property type="component" value="Unassembled WGS sequence"/>
</dbReference>
<dbReference type="AlphaFoldDB" id="A0A388LTC4"/>
<feature type="compositionally biased region" description="Basic and acidic residues" evidence="3">
    <location>
        <begin position="1"/>
        <end position="12"/>
    </location>
</feature>
<dbReference type="GO" id="GO:0005524">
    <property type="term" value="F:ATP binding"/>
    <property type="evidence" value="ECO:0007669"/>
    <property type="project" value="UniProtKB-KW"/>
</dbReference>
<feature type="transmembrane region" description="Helical" evidence="4">
    <location>
        <begin position="69"/>
        <end position="89"/>
    </location>
</feature>
<dbReference type="Gramene" id="GBG85521">
    <property type="protein sequence ID" value="GBG85521"/>
    <property type="gene ID" value="CBR_g40159"/>
</dbReference>
<dbReference type="SUPFAM" id="SSF75011">
    <property type="entry name" value="3-carboxy-cis,cis-mucoante lactonizing enzyme"/>
    <property type="match status" value="1"/>
</dbReference>
<evidence type="ECO:0000256" key="4">
    <source>
        <dbReference type="SAM" id="Phobius"/>
    </source>
</evidence>
<dbReference type="EMBL" id="BFEA01000521">
    <property type="protein sequence ID" value="GBG85521.1"/>
    <property type="molecule type" value="Genomic_DNA"/>
</dbReference>
<evidence type="ECO:0000259" key="5">
    <source>
        <dbReference type="PROSITE" id="PS50011"/>
    </source>
</evidence>
<organism evidence="6 7">
    <name type="scientific">Chara braunii</name>
    <name type="common">Braun's stonewort</name>
    <dbReference type="NCBI Taxonomy" id="69332"/>
    <lineage>
        <taxon>Eukaryota</taxon>
        <taxon>Viridiplantae</taxon>
        <taxon>Streptophyta</taxon>
        <taxon>Charophyceae</taxon>
        <taxon>Charales</taxon>
        <taxon>Characeae</taxon>
        <taxon>Chara</taxon>
    </lineage>
</organism>